<reference evidence="3" key="1">
    <citation type="submission" date="2015-11" db="EMBL/GenBank/DDBJ databases">
        <title>De novo transcriptome assembly of four potential Pierce s Disease insect vectors from Arizona vineyards.</title>
        <authorList>
            <person name="Tassone E.E."/>
        </authorList>
    </citation>
    <scope>NUCLEOTIDE SEQUENCE</scope>
</reference>
<evidence type="ECO:0000259" key="2">
    <source>
        <dbReference type="Pfam" id="PF13842"/>
    </source>
</evidence>
<organism evidence="3">
    <name type="scientific">Cuerna arida</name>
    <dbReference type="NCBI Taxonomy" id="1464854"/>
    <lineage>
        <taxon>Eukaryota</taxon>
        <taxon>Metazoa</taxon>
        <taxon>Ecdysozoa</taxon>
        <taxon>Arthropoda</taxon>
        <taxon>Hexapoda</taxon>
        <taxon>Insecta</taxon>
        <taxon>Pterygota</taxon>
        <taxon>Neoptera</taxon>
        <taxon>Paraneoptera</taxon>
        <taxon>Hemiptera</taxon>
        <taxon>Auchenorrhyncha</taxon>
        <taxon>Membracoidea</taxon>
        <taxon>Cicadellidae</taxon>
        <taxon>Cicadellinae</taxon>
        <taxon>Proconiini</taxon>
        <taxon>Cuerna</taxon>
    </lineage>
</organism>
<evidence type="ECO:0000256" key="1">
    <source>
        <dbReference type="SAM" id="MobiDB-lite"/>
    </source>
</evidence>
<evidence type="ECO:0000313" key="3">
    <source>
        <dbReference type="EMBL" id="JAS46997.1"/>
    </source>
</evidence>
<dbReference type="EMBL" id="GECZ01022772">
    <property type="protein sequence ID" value="JAS46997.1"/>
    <property type="molecule type" value="Transcribed_RNA"/>
</dbReference>
<feature type="region of interest" description="Disordered" evidence="1">
    <location>
        <begin position="132"/>
        <end position="154"/>
    </location>
</feature>
<feature type="domain" description="PiggyBac transposable element-derived protein 4 C-terminal zinc-finger" evidence="2">
    <location>
        <begin position="151"/>
        <end position="194"/>
    </location>
</feature>
<gene>
    <name evidence="3" type="ORF">g.7571</name>
</gene>
<accession>A0A1B6F9X5</accession>
<dbReference type="AlphaFoldDB" id="A0A1B6F9X5"/>
<sequence length="200" mass="22699">MSQEYLTDRDIEKQLTIYCNIPSDGESIDGVEDDDDEKEEEEPREVTWDSGVGYNLYDELPETNDLNFTFNEFVNQDIYNDYANDDTIAPIVITVPPSSSPAPESISDVGGLVSKRIVQIRGRVTEEMVSNRSKPNVPIDLRHSDSRHQPTRTTRRRCAACSTKKKPAQTMWMCSICKVPLCLGKKKTCFQQYHGQEVSV</sequence>
<feature type="compositionally biased region" description="Acidic residues" evidence="1">
    <location>
        <begin position="26"/>
        <end position="43"/>
    </location>
</feature>
<dbReference type="InterPro" id="IPR032718">
    <property type="entry name" value="PGBD4_Znf_C"/>
</dbReference>
<name>A0A1B6F9X5_9HEMI</name>
<proteinExistence type="predicted"/>
<feature type="region of interest" description="Disordered" evidence="1">
    <location>
        <begin position="21"/>
        <end position="47"/>
    </location>
</feature>
<protein>
    <recommendedName>
        <fullName evidence="2">PiggyBac transposable element-derived protein 4 C-terminal zinc-finger domain-containing protein</fullName>
    </recommendedName>
</protein>
<dbReference type="Pfam" id="PF13842">
    <property type="entry name" value="zf-Tnp_2"/>
    <property type="match status" value="1"/>
</dbReference>